<evidence type="ECO:0008006" key="4">
    <source>
        <dbReference type="Google" id="ProtNLM"/>
    </source>
</evidence>
<feature type="transmembrane region" description="Helical" evidence="1">
    <location>
        <begin position="127"/>
        <end position="146"/>
    </location>
</feature>
<proteinExistence type="predicted"/>
<evidence type="ECO:0000313" key="3">
    <source>
        <dbReference type="Proteomes" id="UP000594638"/>
    </source>
</evidence>
<evidence type="ECO:0000313" key="2">
    <source>
        <dbReference type="EMBL" id="CAA3024579.1"/>
    </source>
</evidence>
<evidence type="ECO:0000256" key="1">
    <source>
        <dbReference type="SAM" id="Phobius"/>
    </source>
</evidence>
<dbReference type="AlphaFoldDB" id="A0A8S0V400"/>
<keyword evidence="1" id="KW-0812">Transmembrane</keyword>
<keyword evidence="3" id="KW-1185">Reference proteome</keyword>
<keyword evidence="1" id="KW-0472">Membrane</keyword>
<organism evidence="2 3">
    <name type="scientific">Olea europaea subsp. europaea</name>
    <dbReference type="NCBI Taxonomy" id="158383"/>
    <lineage>
        <taxon>Eukaryota</taxon>
        <taxon>Viridiplantae</taxon>
        <taxon>Streptophyta</taxon>
        <taxon>Embryophyta</taxon>
        <taxon>Tracheophyta</taxon>
        <taxon>Spermatophyta</taxon>
        <taxon>Magnoliopsida</taxon>
        <taxon>eudicotyledons</taxon>
        <taxon>Gunneridae</taxon>
        <taxon>Pentapetalae</taxon>
        <taxon>asterids</taxon>
        <taxon>lamiids</taxon>
        <taxon>Lamiales</taxon>
        <taxon>Oleaceae</taxon>
        <taxon>Oleeae</taxon>
        <taxon>Olea</taxon>
    </lineage>
</organism>
<feature type="transmembrane region" description="Helical" evidence="1">
    <location>
        <begin position="103"/>
        <end position="121"/>
    </location>
</feature>
<protein>
    <recommendedName>
        <fullName evidence="4">Transmembrane protein</fullName>
    </recommendedName>
</protein>
<dbReference type="EMBL" id="CACTIH010009111">
    <property type="protein sequence ID" value="CAA3024579.1"/>
    <property type="molecule type" value="Genomic_DNA"/>
</dbReference>
<keyword evidence="1" id="KW-1133">Transmembrane helix</keyword>
<reference evidence="2 3" key="1">
    <citation type="submission" date="2019-12" db="EMBL/GenBank/DDBJ databases">
        <authorList>
            <person name="Alioto T."/>
            <person name="Alioto T."/>
            <person name="Gomez Garrido J."/>
        </authorList>
    </citation>
    <scope>NUCLEOTIDE SEQUENCE [LARGE SCALE GENOMIC DNA]</scope>
</reference>
<accession>A0A8S0V400</accession>
<dbReference type="Gramene" id="OE9A022242T1">
    <property type="protein sequence ID" value="OE9A022242C1"/>
    <property type="gene ID" value="OE9A022242"/>
</dbReference>
<name>A0A8S0V400_OLEEU</name>
<comment type="caution">
    <text evidence="2">The sequence shown here is derived from an EMBL/GenBank/DDBJ whole genome shotgun (WGS) entry which is preliminary data.</text>
</comment>
<dbReference type="Proteomes" id="UP000594638">
    <property type="component" value="Unassembled WGS sequence"/>
</dbReference>
<sequence>MPKKRELLEMLFSICYRSCGFGLGILWLVMVASSGLAVVFCVGVGSVGGGGAMAWGAMVMTTSTEWFQAVRLLTFGCCFCVAVGGGDNDVVVGWCWWQRQQRVVFLDMLVAMVFIGGIGGGSSYDNGGFLVENVGSLVVVVVRWWWF</sequence>
<gene>
    <name evidence="2" type="ORF">OLEA9_A022242</name>
</gene>